<proteinExistence type="predicted"/>
<dbReference type="RefSeq" id="WP_076434217.1">
    <property type="nucleotide sequence ID" value="NZ_FTNI01000005.1"/>
</dbReference>
<organism evidence="2 3">
    <name type="scientific">Microbispora rosea</name>
    <dbReference type="NCBI Taxonomy" id="58117"/>
    <lineage>
        <taxon>Bacteria</taxon>
        <taxon>Bacillati</taxon>
        <taxon>Actinomycetota</taxon>
        <taxon>Actinomycetes</taxon>
        <taxon>Streptosporangiales</taxon>
        <taxon>Streptosporangiaceae</taxon>
        <taxon>Microbispora</taxon>
    </lineage>
</organism>
<dbReference type="AlphaFoldDB" id="A0A1N6XM47"/>
<sequence>MRHRHSLRDLLHRATHRIPGVPAHAEQPAGHSAEHQGQARHAQGWQHSLTHHRANRRPDHRSLHHWLNHSPARPPRVLAAWQTRIARLFGQELG</sequence>
<reference evidence="3" key="1">
    <citation type="submission" date="2017-01" db="EMBL/GenBank/DDBJ databases">
        <authorList>
            <person name="Varghese N."/>
            <person name="Submissions S."/>
        </authorList>
    </citation>
    <scope>NUCLEOTIDE SEQUENCE [LARGE SCALE GENOMIC DNA]</scope>
    <source>
        <strain evidence="3">ATCC 12950</strain>
    </source>
</reference>
<evidence type="ECO:0000313" key="3">
    <source>
        <dbReference type="Proteomes" id="UP000186096"/>
    </source>
</evidence>
<keyword evidence="3" id="KW-1185">Reference proteome</keyword>
<dbReference type="Proteomes" id="UP000186096">
    <property type="component" value="Unassembled WGS sequence"/>
</dbReference>
<evidence type="ECO:0000313" key="2">
    <source>
        <dbReference type="EMBL" id="SIR03370.1"/>
    </source>
</evidence>
<evidence type="ECO:0000256" key="1">
    <source>
        <dbReference type="SAM" id="MobiDB-lite"/>
    </source>
</evidence>
<dbReference type="OrthoDB" id="5007868at2"/>
<accession>A0A1N6XM47</accession>
<name>A0A1N6XM47_9ACTN</name>
<feature type="region of interest" description="Disordered" evidence="1">
    <location>
        <begin position="1"/>
        <end position="73"/>
    </location>
</feature>
<dbReference type="EMBL" id="FTNI01000005">
    <property type="protein sequence ID" value="SIR03370.1"/>
    <property type="molecule type" value="Genomic_DNA"/>
</dbReference>
<protein>
    <submittedName>
        <fullName evidence="2">Uncharacterized protein</fullName>
    </submittedName>
</protein>
<gene>
    <name evidence="2" type="ORF">SAMN05421833_105204</name>
</gene>